<feature type="region of interest" description="Disordered" evidence="1">
    <location>
        <begin position="64"/>
        <end position="90"/>
    </location>
</feature>
<gene>
    <name evidence="2" type="ORF">OMP38_03930</name>
</gene>
<evidence type="ECO:0000256" key="1">
    <source>
        <dbReference type="SAM" id="MobiDB-lite"/>
    </source>
</evidence>
<reference evidence="2 3" key="1">
    <citation type="submission" date="2022-10" db="EMBL/GenBank/DDBJ databases">
        <title>Comparative genomic analysis of Cohnella hashimotonis sp. nov., isolated from the International Space Station.</title>
        <authorList>
            <person name="Simpson A."/>
            <person name="Venkateswaran K."/>
        </authorList>
    </citation>
    <scope>NUCLEOTIDE SEQUENCE [LARGE SCALE GENOMIC DNA]</scope>
    <source>
        <strain evidence="2 3">DSM 18997</strain>
    </source>
</reference>
<evidence type="ECO:0000313" key="2">
    <source>
        <dbReference type="EMBL" id="MDG0790095.1"/>
    </source>
</evidence>
<dbReference type="Proteomes" id="UP001153387">
    <property type="component" value="Unassembled WGS sequence"/>
</dbReference>
<dbReference type="AlphaFoldDB" id="A0A9X4KI35"/>
<name>A0A9X4KI35_9BACL</name>
<protein>
    <recommendedName>
        <fullName evidence="4">DUF2642 domain-containing protein</fullName>
    </recommendedName>
</protein>
<evidence type="ECO:0000313" key="3">
    <source>
        <dbReference type="Proteomes" id="UP001153387"/>
    </source>
</evidence>
<comment type="caution">
    <text evidence="2">The sequence shown here is derived from an EMBL/GenBank/DDBJ whole genome shotgun (WGS) entry which is preliminary data.</text>
</comment>
<keyword evidence="3" id="KW-1185">Reference proteome</keyword>
<proteinExistence type="predicted"/>
<feature type="compositionally biased region" description="Acidic residues" evidence="1">
    <location>
        <begin position="78"/>
        <end position="90"/>
    </location>
</feature>
<accession>A0A9X4KI35</accession>
<organism evidence="2 3">
    <name type="scientific">Cohnella ginsengisoli</name>
    <dbReference type="NCBI Taxonomy" id="425004"/>
    <lineage>
        <taxon>Bacteria</taxon>
        <taxon>Bacillati</taxon>
        <taxon>Bacillota</taxon>
        <taxon>Bacilli</taxon>
        <taxon>Bacillales</taxon>
        <taxon>Paenibacillaceae</taxon>
        <taxon>Cohnella</taxon>
    </lineage>
</organism>
<dbReference type="RefSeq" id="WP_277563969.1">
    <property type="nucleotide sequence ID" value="NZ_JAPDHZ010000002.1"/>
</dbReference>
<evidence type="ECO:0008006" key="4">
    <source>
        <dbReference type="Google" id="ProtNLM"/>
    </source>
</evidence>
<dbReference type="EMBL" id="JAPDHZ010000002">
    <property type="protein sequence ID" value="MDG0790095.1"/>
    <property type="molecule type" value="Genomic_DNA"/>
</dbReference>
<sequence length="90" mass="10287">MAISDEQLDRYRVEGIKVRVVRDILQINDVRGIVVAWDEDYVLIRRPNRRVVKLRRSYAIGPASEPRQAPVLDGAPFELEDVGEPDDAND</sequence>